<protein>
    <recommendedName>
        <fullName evidence="4">Phage portal protein</fullName>
    </recommendedName>
</protein>
<evidence type="ECO:0000313" key="3">
    <source>
        <dbReference type="Proteomes" id="UP001597560"/>
    </source>
</evidence>
<gene>
    <name evidence="2" type="ORF">ACFS6J_06265</name>
</gene>
<name>A0ABW6AZG9_9SPHI</name>
<dbReference type="RefSeq" id="WP_377609546.1">
    <property type="nucleotide sequence ID" value="NZ_JBHUPA010000002.1"/>
</dbReference>
<evidence type="ECO:0000256" key="1">
    <source>
        <dbReference type="SAM" id="MobiDB-lite"/>
    </source>
</evidence>
<proteinExistence type="predicted"/>
<organism evidence="2 3">
    <name type="scientific">Olivibacter jilunii</name>
    <dbReference type="NCBI Taxonomy" id="985016"/>
    <lineage>
        <taxon>Bacteria</taxon>
        <taxon>Pseudomonadati</taxon>
        <taxon>Bacteroidota</taxon>
        <taxon>Sphingobacteriia</taxon>
        <taxon>Sphingobacteriales</taxon>
        <taxon>Sphingobacteriaceae</taxon>
        <taxon>Olivibacter</taxon>
    </lineage>
</organism>
<dbReference type="Proteomes" id="UP001597560">
    <property type="component" value="Unassembled WGS sequence"/>
</dbReference>
<sequence length="453" mass="52015">MSVSHIEYTKSGIPSVGFMEGGAVVFTSKQPKQQIKSLPPDKNEEGSPQKWVPWGVSDDFPKEVWKEVRKSGVARSALQLLTAKLYGQSCIPVLETGFDPKTKEATYETVDQDHKVWEFLDRSNFDIWRLCVIQDYVSMYNSFPMLMMNADRSEIVRLAHDKVFKFRYAPYNRKTRRIETCFRSANFPSPAEDELDELPVIDPKDWYQEVDRIKHTDSRFNYVFPTYYPDLLNDYYSLVYWDGVRSNGWLEISNSIPAYKRAIFKNQTTIKYHVKIPYSYWTTVYPNWHNMDEKVRSKIVNDKLEEMDKYLTGSENAMKTFISHFGGGARNELKKEDTAWEIQALDDKVKGDAYLPDSAAANAEILFSMLVNPALFGVGMPGGSYTGGANNGGSNIRESWLVMNAINAADRNIIYQVFRFVARYNGWDRRMRLLTLDKVLTTTDTGGGTKIVS</sequence>
<evidence type="ECO:0008006" key="4">
    <source>
        <dbReference type="Google" id="ProtNLM"/>
    </source>
</evidence>
<accession>A0ABW6AZG9</accession>
<feature type="region of interest" description="Disordered" evidence="1">
    <location>
        <begin position="30"/>
        <end position="52"/>
    </location>
</feature>
<dbReference type="EMBL" id="JBHUPA010000002">
    <property type="protein sequence ID" value="MFD2961379.1"/>
    <property type="molecule type" value="Genomic_DNA"/>
</dbReference>
<evidence type="ECO:0000313" key="2">
    <source>
        <dbReference type="EMBL" id="MFD2961379.1"/>
    </source>
</evidence>
<comment type="caution">
    <text evidence="2">The sequence shown here is derived from an EMBL/GenBank/DDBJ whole genome shotgun (WGS) entry which is preliminary data.</text>
</comment>
<reference evidence="3" key="1">
    <citation type="journal article" date="2019" name="Int. J. Syst. Evol. Microbiol.">
        <title>The Global Catalogue of Microorganisms (GCM) 10K type strain sequencing project: providing services to taxonomists for standard genome sequencing and annotation.</title>
        <authorList>
            <consortium name="The Broad Institute Genomics Platform"/>
            <consortium name="The Broad Institute Genome Sequencing Center for Infectious Disease"/>
            <person name="Wu L."/>
            <person name="Ma J."/>
        </authorList>
    </citation>
    <scope>NUCLEOTIDE SEQUENCE [LARGE SCALE GENOMIC DNA]</scope>
    <source>
        <strain evidence="3">KCTC 23098</strain>
    </source>
</reference>
<keyword evidence="3" id="KW-1185">Reference proteome</keyword>